<evidence type="ECO:0000256" key="6">
    <source>
        <dbReference type="RuleBase" id="RU003557"/>
    </source>
</evidence>
<dbReference type="Gene3D" id="3.40.47.10">
    <property type="match status" value="1"/>
</dbReference>
<evidence type="ECO:0000256" key="4">
    <source>
        <dbReference type="ARBA" id="ARBA00023315"/>
    </source>
</evidence>
<keyword evidence="10" id="KW-1185">Reference proteome</keyword>
<organism evidence="9 10">
    <name type="scientific">Glycomyces endophyticus</name>
    <dbReference type="NCBI Taxonomy" id="480996"/>
    <lineage>
        <taxon>Bacteria</taxon>
        <taxon>Bacillati</taxon>
        <taxon>Actinomycetota</taxon>
        <taxon>Actinomycetes</taxon>
        <taxon>Glycomycetales</taxon>
        <taxon>Glycomycetaceae</taxon>
        <taxon>Glycomyces</taxon>
    </lineage>
</organism>
<dbReference type="EMBL" id="BAAAQF010000002">
    <property type="protein sequence ID" value="GAA1663185.1"/>
    <property type="molecule type" value="Genomic_DNA"/>
</dbReference>
<dbReference type="Pfam" id="PF02803">
    <property type="entry name" value="Thiolase_C"/>
    <property type="match status" value="1"/>
</dbReference>
<dbReference type="PROSITE" id="PS00737">
    <property type="entry name" value="THIOLASE_2"/>
    <property type="match status" value="1"/>
</dbReference>
<dbReference type="NCBIfam" id="TIGR01930">
    <property type="entry name" value="AcCoA-C-Actrans"/>
    <property type="match status" value="1"/>
</dbReference>
<dbReference type="InterPro" id="IPR020617">
    <property type="entry name" value="Thiolase_C"/>
</dbReference>
<evidence type="ECO:0000313" key="10">
    <source>
        <dbReference type="Proteomes" id="UP001499851"/>
    </source>
</evidence>
<dbReference type="Proteomes" id="UP001499851">
    <property type="component" value="Unassembled WGS sequence"/>
</dbReference>
<gene>
    <name evidence="9" type="ORF">GCM10009830_05670</name>
</gene>
<evidence type="ECO:0000313" key="9">
    <source>
        <dbReference type="EMBL" id="GAA1663185.1"/>
    </source>
</evidence>
<evidence type="ECO:0000256" key="2">
    <source>
        <dbReference type="ARBA" id="ARBA00012705"/>
    </source>
</evidence>
<dbReference type="PANTHER" id="PTHR18919:SF107">
    <property type="entry name" value="ACETYL-COA ACETYLTRANSFERASE, CYTOSOLIC"/>
    <property type="match status" value="1"/>
</dbReference>
<dbReference type="InterPro" id="IPR016039">
    <property type="entry name" value="Thiolase-like"/>
</dbReference>
<dbReference type="Pfam" id="PF00108">
    <property type="entry name" value="Thiolase_N"/>
    <property type="match status" value="1"/>
</dbReference>
<keyword evidence="4 6" id="KW-0012">Acyltransferase</keyword>
<dbReference type="SUPFAM" id="SSF53901">
    <property type="entry name" value="Thiolase-like"/>
    <property type="match status" value="2"/>
</dbReference>
<dbReference type="PROSITE" id="PS00099">
    <property type="entry name" value="THIOLASE_3"/>
    <property type="match status" value="1"/>
</dbReference>
<dbReference type="InterPro" id="IPR002155">
    <property type="entry name" value="Thiolase"/>
</dbReference>
<feature type="domain" description="Thiolase C-terminal" evidence="8">
    <location>
        <begin position="278"/>
        <end position="399"/>
    </location>
</feature>
<dbReference type="CDD" id="cd00751">
    <property type="entry name" value="thiolase"/>
    <property type="match status" value="1"/>
</dbReference>
<dbReference type="EC" id="2.3.1.9" evidence="2"/>
<sequence>MDHFRRPPGAAVSTAFILDAVRTPIGRHRGALAGVRPDDLAAKAIAGLVKRSPGLDPSAVGDVVLGNANGAGEDNRNVARMAALLAGLPTSVPGTTVNRLCGSGAEAVVAAARAIECGDAAIVVAGGVESMSRAPWVLPKTEQPYPRGGLELADTALGWRLVNPAMDSRWTVSLGEGAEILADEFGITREAQDAFAARSHRLAHAAWESGAFEDEVLPLPELARDEAIRPATSPEILAKLRTAFRADGTVTAGNASPLSDGAAALLLGDEAAAADHGRPLARIVSRAVAAVDPHRYGIGPVAAAERALERAGIGWGDLDTVELNEAYAAQSLACLASWPDLDPEIVNPQGGAIAIGHPLGCSGARLLATLAWRLRREGRRYGLAALCIGVGQGIAVVIEAA</sequence>
<dbReference type="PANTHER" id="PTHR18919">
    <property type="entry name" value="ACETYL-COA C-ACYLTRANSFERASE"/>
    <property type="match status" value="1"/>
</dbReference>
<keyword evidence="3 6" id="KW-0808">Transferase</keyword>
<comment type="similarity">
    <text evidence="1 6">Belongs to the thiolase-like superfamily. Thiolase family.</text>
</comment>
<dbReference type="InterPro" id="IPR020613">
    <property type="entry name" value="Thiolase_CS"/>
</dbReference>
<dbReference type="InterPro" id="IPR020610">
    <property type="entry name" value="Thiolase_AS"/>
</dbReference>
<protein>
    <recommendedName>
        <fullName evidence="5">Probable acetyl-CoA acetyltransferase</fullName>
        <ecNumber evidence="2">2.3.1.9</ecNumber>
    </recommendedName>
</protein>
<evidence type="ECO:0000256" key="3">
    <source>
        <dbReference type="ARBA" id="ARBA00022679"/>
    </source>
</evidence>
<accession>A0ABP4RWG9</accession>
<dbReference type="InterPro" id="IPR020616">
    <property type="entry name" value="Thiolase_N"/>
</dbReference>
<name>A0ABP4RWG9_9ACTN</name>
<dbReference type="PIRSF" id="PIRSF000429">
    <property type="entry name" value="Ac-CoA_Ac_transf"/>
    <property type="match status" value="1"/>
</dbReference>
<reference evidence="10" key="1">
    <citation type="journal article" date="2019" name="Int. J. Syst. Evol. Microbiol.">
        <title>The Global Catalogue of Microorganisms (GCM) 10K type strain sequencing project: providing services to taxonomists for standard genome sequencing and annotation.</title>
        <authorList>
            <consortium name="The Broad Institute Genomics Platform"/>
            <consortium name="The Broad Institute Genome Sequencing Center for Infectious Disease"/>
            <person name="Wu L."/>
            <person name="Ma J."/>
        </authorList>
    </citation>
    <scope>NUCLEOTIDE SEQUENCE [LARGE SCALE GENOMIC DNA]</scope>
    <source>
        <strain evidence="10">JCM 16001</strain>
    </source>
</reference>
<proteinExistence type="inferred from homology"/>
<evidence type="ECO:0000256" key="1">
    <source>
        <dbReference type="ARBA" id="ARBA00010982"/>
    </source>
</evidence>
<evidence type="ECO:0000256" key="5">
    <source>
        <dbReference type="ARBA" id="ARBA00040529"/>
    </source>
</evidence>
<evidence type="ECO:0000259" key="7">
    <source>
        <dbReference type="Pfam" id="PF00108"/>
    </source>
</evidence>
<comment type="caution">
    <text evidence="9">The sequence shown here is derived from an EMBL/GenBank/DDBJ whole genome shotgun (WGS) entry which is preliminary data.</text>
</comment>
<feature type="domain" description="Thiolase N-terminal" evidence="7">
    <location>
        <begin position="16"/>
        <end position="270"/>
    </location>
</feature>
<evidence type="ECO:0000259" key="8">
    <source>
        <dbReference type="Pfam" id="PF02803"/>
    </source>
</evidence>